<evidence type="ECO:0000256" key="2">
    <source>
        <dbReference type="SAM" id="Phobius"/>
    </source>
</evidence>
<keyword evidence="5" id="KW-1185">Reference proteome</keyword>
<comment type="caution">
    <text evidence="4">The sequence shown here is derived from an EMBL/GenBank/DDBJ whole genome shotgun (WGS) entry which is preliminary data.</text>
</comment>
<evidence type="ECO:0000313" key="4">
    <source>
        <dbReference type="EMBL" id="KAJ7228474.1"/>
    </source>
</evidence>
<keyword evidence="3" id="KW-0732">Signal</keyword>
<feature type="compositionally biased region" description="Basic residues" evidence="1">
    <location>
        <begin position="415"/>
        <end position="424"/>
    </location>
</feature>
<evidence type="ECO:0000256" key="3">
    <source>
        <dbReference type="SAM" id="SignalP"/>
    </source>
</evidence>
<dbReference type="AlphaFoldDB" id="A0AAD6YTG6"/>
<feature type="compositionally biased region" description="Polar residues" evidence="1">
    <location>
        <begin position="351"/>
        <end position="360"/>
    </location>
</feature>
<feature type="region of interest" description="Disordered" evidence="1">
    <location>
        <begin position="62"/>
        <end position="193"/>
    </location>
</feature>
<feature type="transmembrane region" description="Helical" evidence="2">
    <location>
        <begin position="210"/>
        <end position="233"/>
    </location>
</feature>
<name>A0AAD6YTG6_9AGAR</name>
<reference evidence="4" key="1">
    <citation type="submission" date="2023-03" db="EMBL/GenBank/DDBJ databases">
        <title>Massive genome expansion in bonnet fungi (Mycena s.s.) driven by repeated elements and novel gene families across ecological guilds.</title>
        <authorList>
            <consortium name="Lawrence Berkeley National Laboratory"/>
            <person name="Harder C.B."/>
            <person name="Miyauchi S."/>
            <person name="Viragh M."/>
            <person name="Kuo A."/>
            <person name="Thoen E."/>
            <person name="Andreopoulos B."/>
            <person name="Lu D."/>
            <person name="Skrede I."/>
            <person name="Drula E."/>
            <person name="Henrissat B."/>
            <person name="Morin E."/>
            <person name="Kohler A."/>
            <person name="Barry K."/>
            <person name="LaButti K."/>
            <person name="Morin E."/>
            <person name="Salamov A."/>
            <person name="Lipzen A."/>
            <person name="Mereny Z."/>
            <person name="Hegedus B."/>
            <person name="Baldrian P."/>
            <person name="Stursova M."/>
            <person name="Weitz H."/>
            <person name="Taylor A."/>
            <person name="Grigoriev I.V."/>
            <person name="Nagy L.G."/>
            <person name="Martin F."/>
            <person name="Kauserud H."/>
        </authorList>
    </citation>
    <scope>NUCLEOTIDE SEQUENCE</scope>
    <source>
        <strain evidence="4">9144</strain>
    </source>
</reference>
<feature type="region of interest" description="Disordered" evidence="1">
    <location>
        <begin position="405"/>
        <end position="430"/>
    </location>
</feature>
<dbReference type="Proteomes" id="UP001219525">
    <property type="component" value="Unassembled WGS sequence"/>
</dbReference>
<feature type="region of interest" description="Disordered" evidence="1">
    <location>
        <begin position="338"/>
        <end position="370"/>
    </location>
</feature>
<keyword evidence="2" id="KW-0812">Transmembrane</keyword>
<sequence>MAVSSFPWHISFLRATLWALFALSVAAHYQPRRRVDLYERDQRRASASGSSVATSSASRSVSSSSFSHQSASSSGKLSSSDTSLSSAAASTTTSPTLVTTTTRSSSSSSSSRISNSRNIGSSPLPSTSSSASPLASVSSTSQTNAIVPPTTASTSTSALNVPPDIATATDESDEPTTTATDESDEPTTTASAAKSNIDAASKGFWGNKGAVGGTFAAVALAAVGVFAVLAWILRKRANSRNSARHTFFDTKNVTGPERYSANPSIVSLGNPPMDAHATPVPSYGLADQYLVDVDDHGISYPPGSSHNLAAQQYYAQPAADQQLESGNYHADQNAYDTYNQLYSGGNGNDMPGTQRSSLSPHPSGVPPPSAIHDFAARSSYQQSIDSFYAVDDKDTEIARIRALIAGQQAPEPAKRGRGRPKGSVKKATPEVEIVPKATKKLTKKAS</sequence>
<feature type="chain" id="PRO_5041904950" evidence="3">
    <location>
        <begin position="28"/>
        <end position="446"/>
    </location>
</feature>
<feature type="signal peptide" evidence="3">
    <location>
        <begin position="1"/>
        <end position="27"/>
    </location>
</feature>
<feature type="compositionally biased region" description="Low complexity" evidence="1">
    <location>
        <begin position="62"/>
        <end position="141"/>
    </location>
</feature>
<keyword evidence="2" id="KW-1133">Transmembrane helix</keyword>
<keyword evidence="2" id="KW-0472">Membrane</keyword>
<organism evidence="4 5">
    <name type="scientific">Mycena pura</name>
    <dbReference type="NCBI Taxonomy" id="153505"/>
    <lineage>
        <taxon>Eukaryota</taxon>
        <taxon>Fungi</taxon>
        <taxon>Dikarya</taxon>
        <taxon>Basidiomycota</taxon>
        <taxon>Agaricomycotina</taxon>
        <taxon>Agaricomycetes</taxon>
        <taxon>Agaricomycetidae</taxon>
        <taxon>Agaricales</taxon>
        <taxon>Marasmiineae</taxon>
        <taxon>Mycenaceae</taxon>
        <taxon>Mycena</taxon>
    </lineage>
</organism>
<protein>
    <submittedName>
        <fullName evidence="4">Uncharacterized protein</fullName>
    </submittedName>
</protein>
<proteinExistence type="predicted"/>
<evidence type="ECO:0000313" key="5">
    <source>
        <dbReference type="Proteomes" id="UP001219525"/>
    </source>
</evidence>
<accession>A0AAD6YTG6</accession>
<gene>
    <name evidence="4" type="ORF">GGX14DRAFT_613037</name>
</gene>
<dbReference type="EMBL" id="JARJCW010000002">
    <property type="protein sequence ID" value="KAJ7228474.1"/>
    <property type="molecule type" value="Genomic_DNA"/>
</dbReference>
<feature type="compositionally biased region" description="Polar residues" evidence="1">
    <location>
        <begin position="175"/>
        <end position="193"/>
    </location>
</feature>
<evidence type="ECO:0000256" key="1">
    <source>
        <dbReference type="SAM" id="MobiDB-lite"/>
    </source>
</evidence>